<dbReference type="SUPFAM" id="SSF53790">
    <property type="entry name" value="Tetrapyrrole methylase"/>
    <property type="match status" value="1"/>
</dbReference>
<dbReference type="Pfam" id="PF00590">
    <property type="entry name" value="TP_methylase"/>
    <property type="match status" value="1"/>
</dbReference>
<dbReference type="InterPro" id="IPR004551">
    <property type="entry name" value="Dphthn_synthase"/>
</dbReference>
<evidence type="ECO:0000256" key="3">
    <source>
        <dbReference type="ARBA" id="ARBA00006729"/>
    </source>
</evidence>
<keyword evidence="5" id="KW-0489">Methyltransferase</keyword>
<gene>
    <name evidence="10" type="primary">DPH5</name>
    <name evidence="10" type="ORF">TR122308</name>
</gene>
<evidence type="ECO:0000256" key="2">
    <source>
        <dbReference type="ARBA" id="ARBA00005156"/>
    </source>
</evidence>
<reference evidence="10" key="1">
    <citation type="submission" date="2016-01" db="EMBL/GenBank/DDBJ databases">
        <title>Reference transcriptome for the parasite Schistocephalus solidus: insights into the molecular evolution of parasitism.</title>
        <authorList>
            <person name="Hebert F.O."/>
            <person name="Grambauer S."/>
            <person name="Barber I."/>
            <person name="Landry C.R."/>
            <person name="Aubin-Horth N."/>
        </authorList>
    </citation>
    <scope>NUCLEOTIDE SEQUENCE</scope>
</reference>
<evidence type="ECO:0000313" key="10">
    <source>
        <dbReference type="EMBL" id="JAP54217.1"/>
    </source>
</evidence>
<dbReference type="GO" id="GO:0141133">
    <property type="term" value="F:diphthine methyl ester synthase activity"/>
    <property type="evidence" value="ECO:0007669"/>
    <property type="project" value="UniProtKB-EC"/>
</dbReference>
<name>A0A0X3PVU1_SCHSO</name>
<keyword evidence="6" id="KW-0808">Transferase</keyword>
<evidence type="ECO:0000259" key="9">
    <source>
        <dbReference type="Pfam" id="PF00590"/>
    </source>
</evidence>
<sequence>MLYIIGLGLSSIEDISLTGLNAVKKCSHIFLDAYTSILTHGIEDVSKVCGKEVKLADREFVEQDESIISLSKDEDVAFLVVGDPLGATTHTDLIIRAIQANIQYKVIHNASILTGVGCCGLQLYRYGETVSIPIWDELGSPESFYTKIMDNYGRGLHTLCLLDIKVKERSVENLLRDRKIYEPPRYMCCSEAAYQILEAGARIRQRLKKAKEQGEELDDCTPLPKCFLHPDCLAVCIARVGAADQSIVVTTMGLLRTTLENATHPLLTALGAPLHSLVIPGKLHPLEEELLLARGWAPKEVLEGTATSLPFVFPPGAENNLLVQEELKMAAKAMFARHDKLVDEATG</sequence>
<dbReference type="GO" id="GO:0017183">
    <property type="term" value="P:protein histidyl modification to diphthamide"/>
    <property type="evidence" value="ECO:0007669"/>
    <property type="project" value="UniProtKB-UniPathway"/>
</dbReference>
<dbReference type="EMBL" id="GEEE01009008">
    <property type="protein sequence ID" value="JAP54217.1"/>
    <property type="molecule type" value="Transcribed_RNA"/>
</dbReference>
<feature type="domain" description="Tetrapyrrole methylase" evidence="9">
    <location>
        <begin position="1"/>
        <end position="189"/>
    </location>
</feature>
<dbReference type="InterPro" id="IPR014777">
    <property type="entry name" value="4pyrrole_Mease_sub1"/>
</dbReference>
<evidence type="ECO:0000256" key="6">
    <source>
        <dbReference type="ARBA" id="ARBA00022679"/>
    </source>
</evidence>
<dbReference type="UniPathway" id="UPA00559"/>
<keyword evidence="7" id="KW-0949">S-adenosyl-L-methionine</keyword>
<dbReference type="InterPro" id="IPR014776">
    <property type="entry name" value="4pyrrole_Mease_sub2"/>
</dbReference>
<organism evidence="10">
    <name type="scientific">Schistocephalus solidus</name>
    <name type="common">Tapeworm</name>
    <dbReference type="NCBI Taxonomy" id="70667"/>
    <lineage>
        <taxon>Eukaryota</taxon>
        <taxon>Metazoa</taxon>
        <taxon>Spiralia</taxon>
        <taxon>Lophotrochozoa</taxon>
        <taxon>Platyhelminthes</taxon>
        <taxon>Cestoda</taxon>
        <taxon>Eucestoda</taxon>
        <taxon>Diphyllobothriidea</taxon>
        <taxon>Diphyllobothriidae</taxon>
        <taxon>Schistocephalus</taxon>
    </lineage>
</organism>
<comment type="pathway">
    <text evidence="2">Protein modification; peptidyl-diphthamide biosynthesis.</text>
</comment>
<evidence type="ECO:0000256" key="1">
    <source>
        <dbReference type="ARBA" id="ARBA00004006"/>
    </source>
</evidence>
<dbReference type="EC" id="2.1.1.314" evidence="4"/>
<dbReference type="Gene3D" id="3.40.1010.10">
    <property type="entry name" value="Cobalt-precorrin-4 Transmethylase, Domain 1"/>
    <property type="match status" value="1"/>
</dbReference>
<dbReference type="Gene3D" id="3.30.950.10">
    <property type="entry name" value="Methyltransferase, Cobalt-precorrin-4 Transmethylase, Domain 2"/>
    <property type="match status" value="1"/>
</dbReference>
<comment type="catalytic activity">
    <reaction evidence="8">
        <text>2-[(3S)-amino-3-carboxypropyl]-L-histidyl-[translation elongation factor 2] + 4 S-adenosyl-L-methionine = diphthine methyl ester-[translation elongation factor 2] + 4 S-adenosyl-L-homocysteine + 3 H(+)</text>
        <dbReference type="Rhea" id="RHEA:42652"/>
        <dbReference type="Rhea" id="RHEA-COMP:9749"/>
        <dbReference type="Rhea" id="RHEA-COMP:10173"/>
        <dbReference type="ChEBI" id="CHEBI:15378"/>
        <dbReference type="ChEBI" id="CHEBI:57856"/>
        <dbReference type="ChEBI" id="CHEBI:59789"/>
        <dbReference type="ChEBI" id="CHEBI:73995"/>
        <dbReference type="ChEBI" id="CHEBI:79005"/>
        <dbReference type="EC" id="2.1.1.314"/>
    </reaction>
</comment>
<dbReference type="PANTHER" id="PTHR10882">
    <property type="entry name" value="DIPHTHINE SYNTHASE"/>
    <property type="match status" value="1"/>
</dbReference>
<dbReference type="GO" id="GO:0032259">
    <property type="term" value="P:methylation"/>
    <property type="evidence" value="ECO:0007669"/>
    <property type="project" value="UniProtKB-KW"/>
</dbReference>
<dbReference type="InterPro" id="IPR000878">
    <property type="entry name" value="4pyrrol_Mease"/>
</dbReference>
<dbReference type="EMBL" id="GEEE01014556">
    <property type="protein sequence ID" value="JAP48669.1"/>
    <property type="molecule type" value="Transcribed_RNA"/>
</dbReference>
<proteinExistence type="inferred from homology"/>
<comment type="similarity">
    <text evidence="3">Belongs to the diphthine synthase family.</text>
</comment>
<evidence type="ECO:0000256" key="5">
    <source>
        <dbReference type="ARBA" id="ARBA00022603"/>
    </source>
</evidence>
<dbReference type="AlphaFoldDB" id="A0A0X3PVU1"/>
<dbReference type="CDD" id="cd11647">
    <property type="entry name" value="DHP5_DphB"/>
    <property type="match status" value="1"/>
</dbReference>
<evidence type="ECO:0000256" key="7">
    <source>
        <dbReference type="ARBA" id="ARBA00022691"/>
    </source>
</evidence>
<dbReference type="NCBIfam" id="TIGR00522">
    <property type="entry name" value="dph5"/>
    <property type="match status" value="1"/>
</dbReference>
<comment type="function">
    <text evidence="1">S-adenosyl-L-methionine-dependent methyltransferase that catalyzes four methylations of the modified target histidine residue in translation elongation factor 2 (EF-2), to form an intermediate called diphthine methyl ester. The four successive methylation reactions represent the second step of diphthamide biosynthesis.</text>
</comment>
<dbReference type="InterPro" id="IPR035996">
    <property type="entry name" value="4pyrrol_Methylase_sf"/>
</dbReference>
<accession>A0A0X3PVU1</accession>
<protein>
    <recommendedName>
        <fullName evidence="4">diphthine methyl ester synthase</fullName>
        <ecNumber evidence="4">2.1.1.314</ecNumber>
    </recommendedName>
</protein>
<evidence type="ECO:0000256" key="8">
    <source>
        <dbReference type="ARBA" id="ARBA00048752"/>
    </source>
</evidence>
<evidence type="ECO:0000256" key="4">
    <source>
        <dbReference type="ARBA" id="ARBA00011927"/>
    </source>
</evidence>
<dbReference type="PANTHER" id="PTHR10882:SF0">
    <property type="entry name" value="DIPHTHINE METHYL ESTER SYNTHASE"/>
    <property type="match status" value="1"/>
</dbReference>